<evidence type="ECO:0000256" key="1">
    <source>
        <dbReference type="SAM" id="Phobius"/>
    </source>
</evidence>
<evidence type="ECO:0000313" key="3">
    <source>
        <dbReference type="Proteomes" id="UP000635477"/>
    </source>
</evidence>
<sequence>MFNKFIEDKDQDHYSTHTSLSATGINIFNLHLSKPTFPSKTTDSMRKGSRPPPLNLSIVTRPRSLPRIARTPLAKELTALLTPLPEEAEDPPGAVVRAVRVAVDFMQIVSSLLVVLMLGIFLVSYTGAAWSSYGVKAFVLIIALGCDIGLGIWSIRFNDRSWTGWAVLLRMLTASVLLGSLVAFLAAGRVFPADYTYWNLPLSQSGGPVLGLVSAIL</sequence>
<keyword evidence="1" id="KW-0472">Membrane</keyword>
<feature type="transmembrane region" description="Helical" evidence="1">
    <location>
        <begin position="105"/>
        <end position="125"/>
    </location>
</feature>
<proteinExistence type="predicted"/>
<dbReference type="AlphaFoldDB" id="A0A8H4UTI6"/>
<reference evidence="2" key="2">
    <citation type="submission" date="2020-05" db="EMBL/GenBank/DDBJ databases">
        <authorList>
            <person name="Kim H.-S."/>
            <person name="Proctor R.H."/>
            <person name="Brown D.W."/>
        </authorList>
    </citation>
    <scope>NUCLEOTIDE SEQUENCE</scope>
    <source>
        <strain evidence="2">NRRL 22465</strain>
    </source>
</reference>
<dbReference type="OrthoDB" id="5209398at2759"/>
<comment type="caution">
    <text evidence="2">The sequence shown here is derived from an EMBL/GenBank/DDBJ whole genome shotgun (WGS) entry which is preliminary data.</text>
</comment>
<keyword evidence="1" id="KW-1133">Transmembrane helix</keyword>
<name>A0A8H4UTI6_9HYPO</name>
<organism evidence="2 3">
    <name type="scientific">Fusarium zealandicum</name>
    <dbReference type="NCBI Taxonomy" id="1053134"/>
    <lineage>
        <taxon>Eukaryota</taxon>
        <taxon>Fungi</taxon>
        <taxon>Dikarya</taxon>
        <taxon>Ascomycota</taxon>
        <taxon>Pezizomycotina</taxon>
        <taxon>Sordariomycetes</taxon>
        <taxon>Hypocreomycetidae</taxon>
        <taxon>Hypocreales</taxon>
        <taxon>Nectriaceae</taxon>
        <taxon>Fusarium</taxon>
        <taxon>Fusarium staphyleae species complex</taxon>
    </lineage>
</organism>
<evidence type="ECO:0000313" key="2">
    <source>
        <dbReference type="EMBL" id="KAF4983256.1"/>
    </source>
</evidence>
<accession>A0A8H4UTI6</accession>
<dbReference type="Proteomes" id="UP000635477">
    <property type="component" value="Unassembled WGS sequence"/>
</dbReference>
<gene>
    <name evidence="2" type="ORF">FZEAL_1294</name>
</gene>
<keyword evidence="1" id="KW-0812">Transmembrane</keyword>
<feature type="transmembrane region" description="Helical" evidence="1">
    <location>
        <begin position="137"/>
        <end position="155"/>
    </location>
</feature>
<dbReference type="EMBL" id="JABEYC010000072">
    <property type="protein sequence ID" value="KAF4983256.1"/>
    <property type="molecule type" value="Genomic_DNA"/>
</dbReference>
<protein>
    <submittedName>
        <fullName evidence="2">Uncharacterized protein</fullName>
    </submittedName>
</protein>
<reference evidence="2" key="1">
    <citation type="journal article" date="2020" name="BMC Genomics">
        <title>Correction to: Identification and distribution of gene clusters required for synthesis of sphingolipid metabolism inhibitors in diverse species of the filamentous fungus Fusarium.</title>
        <authorList>
            <person name="Kim H.S."/>
            <person name="Lohmar J.M."/>
            <person name="Busman M."/>
            <person name="Brown D.W."/>
            <person name="Naumann T.A."/>
            <person name="Divon H.H."/>
            <person name="Lysoe E."/>
            <person name="Uhlig S."/>
            <person name="Proctor R.H."/>
        </authorList>
    </citation>
    <scope>NUCLEOTIDE SEQUENCE</scope>
    <source>
        <strain evidence="2">NRRL 22465</strain>
    </source>
</reference>
<keyword evidence="3" id="KW-1185">Reference proteome</keyword>
<feature type="transmembrane region" description="Helical" evidence="1">
    <location>
        <begin position="167"/>
        <end position="191"/>
    </location>
</feature>